<reference evidence="2 3" key="1">
    <citation type="submission" date="2023-11" db="EMBL/GenBank/DDBJ databases">
        <title>30 novel species of actinomycetes from the DSMZ collection.</title>
        <authorList>
            <person name="Nouioui I."/>
        </authorList>
    </citation>
    <scope>NUCLEOTIDE SEQUENCE [LARGE SCALE GENOMIC DNA]</scope>
    <source>
        <strain evidence="2 3">DSM 41524</strain>
    </source>
</reference>
<keyword evidence="3" id="KW-1185">Reference proteome</keyword>
<proteinExistence type="predicted"/>
<name>A0ABU7QFG3_9ACTN</name>
<protein>
    <submittedName>
        <fullName evidence="2">Uncharacterized protein</fullName>
    </submittedName>
</protein>
<sequence>LSVLELGDAAPAVARGDPSRGDDDRPARSVPHGYGRRCDPSRSDNDFIAQRALSEEIMLRPLQG</sequence>
<accession>A0ABU7QFG3</accession>
<feature type="compositionally biased region" description="Basic and acidic residues" evidence="1">
    <location>
        <begin position="36"/>
        <end position="45"/>
    </location>
</feature>
<dbReference type="Proteomes" id="UP001354709">
    <property type="component" value="Unassembled WGS sequence"/>
</dbReference>
<dbReference type="RefSeq" id="WP_330816800.1">
    <property type="nucleotide sequence ID" value="NZ_JAZBJO010000207.1"/>
</dbReference>
<dbReference type="EMBL" id="JAZBJO010000207">
    <property type="protein sequence ID" value="MEE4599596.1"/>
    <property type="molecule type" value="Genomic_DNA"/>
</dbReference>
<feature type="compositionally biased region" description="Basic and acidic residues" evidence="1">
    <location>
        <begin position="17"/>
        <end position="27"/>
    </location>
</feature>
<gene>
    <name evidence="2" type="ORF">V2J94_48755</name>
</gene>
<evidence type="ECO:0000313" key="3">
    <source>
        <dbReference type="Proteomes" id="UP001354709"/>
    </source>
</evidence>
<feature type="non-terminal residue" evidence="2">
    <location>
        <position position="1"/>
    </location>
</feature>
<comment type="caution">
    <text evidence="2">The sequence shown here is derived from an EMBL/GenBank/DDBJ whole genome shotgun (WGS) entry which is preliminary data.</text>
</comment>
<organism evidence="2 3">
    <name type="scientific">Streptomyces asiaticus subsp. ignotus</name>
    <dbReference type="NCBI Taxonomy" id="3098222"/>
    <lineage>
        <taxon>Bacteria</taxon>
        <taxon>Bacillati</taxon>
        <taxon>Actinomycetota</taxon>
        <taxon>Actinomycetes</taxon>
        <taxon>Kitasatosporales</taxon>
        <taxon>Streptomycetaceae</taxon>
        <taxon>Streptomyces</taxon>
        <taxon>Streptomyces violaceusniger group</taxon>
    </lineage>
</organism>
<feature type="region of interest" description="Disordered" evidence="1">
    <location>
        <begin position="1"/>
        <end position="45"/>
    </location>
</feature>
<evidence type="ECO:0000313" key="2">
    <source>
        <dbReference type="EMBL" id="MEE4599596.1"/>
    </source>
</evidence>
<evidence type="ECO:0000256" key="1">
    <source>
        <dbReference type="SAM" id="MobiDB-lite"/>
    </source>
</evidence>